<dbReference type="AlphaFoldDB" id="A0A9Q0IKE1"/>
<dbReference type="Proteomes" id="UP001148018">
    <property type="component" value="Unassembled WGS sequence"/>
</dbReference>
<accession>A0A9Q0IKE1</accession>
<reference evidence="2" key="1">
    <citation type="submission" date="2022-07" db="EMBL/GenBank/DDBJ databases">
        <title>Chromosome-level genome of Muraenolepis orangiensis.</title>
        <authorList>
            <person name="Kim J."/>
        </authorList>
    </citation>
    <scope>NUCLEOTIDE SEQUENCE</scope>
    <source>
        <strain evidence="2">KU_S4_2022</strain>
        <tissue evidence="2">Muscle</tissue>
    </source>
</reference>
<keyword evidence="3" id="KW-1185">Reference proteome</keyword>
<sequence length="159" mass="18104">MCTARPTYMQRRSRRERVGQGPADCTRAAALSASRRLWKRPSFQQSALLPQKRKMAGAVCHNKTQQAGGEKQREKNAPLTPAFLTHVLSRYANGEKIQVGGRISIFQYSKFIRSSEECSLSRLPGSGHLLDNQRRRDEARRHGVNMAPRRLLSYTDVFF</sequence>
<dbReference type="EMBL" id="JANIIK010000046">
    <property type="protein sequence ID" value="KAJ3602004.1"/>
    <property type="molecule type" value="Genomic_DNA"/>
</dbReference>
<gene>
    <name evidence="2" type="ORF">NHX12_029765</name>
</gene>
<feature type="region of interest" description="Disordered" evidence="1">
    <location>
        <begin position="1"/>
        <end position="23"/>
    </location>
</feature>
<name>A0A9Q0IKE1_9TELE</name>
<organism evidence="2 3">
    <name type="scientific">Muraenolepis orangiensis</name>
    <name type="common">Patagonian moray cod</name>
    <dbReference type="NCBI Taxonomy" id="630683"/>
    <lineage>
        <taxon>Eukaryota</taxon>
        <taxon>Metazoa</taxon>
        <taxon>Chordata</taxon>
        <taxon>Craniata</taxon>
        <taxon>Vertebrata</taxon>
        <taxon>Euteleostomi</taxon>
        <taxon>Actinopterygii</taxon>
        <taxon>Neopterygii</taxon>
        <taxon>Teleostei</taxon>
        <taxon>Neoteleostei</taxon>
        <taxon>Acanthomorphata</taxon>
        <taxon>Zeiogadaria</taxon>
        <taxon>Gadariae</taxon>
        <taxon>Gadiformes</taxon>
        <taxon>Muraenolepidoidei</taxon>
        <taxon>Muraenolepididae</taxon>
        <taxon>Muraenolepis</taxon>
    </lineage>
</organism>
<evidence type="ECO:0000313" key="3">
    <source>
        <dbReference type="Proteomes" id="UP001148018"/>
    </source>
</evidence>
<evidence type="ECO:0000256" key="1">
    <source>
        <dbReference type="SAM" id="MobiDB-lite"/>
    </source>
</evidence>
<evidence type="ECO:0000313" key="2">
    <source>
        <dbReference type="EMBL" id="KAJ3602004.1"/>
    </source>
</evidence>
<comment type="caution">
    <text evidence="2">The sequence shown here is derived from an EMBL/GenBank/DDBJ whole genome shotgun (WGS) entry which is preliminary data.</text>
</comment>
<proteinExistence type="predicted"/>
<protein>
    <submittedName>
        <fullName evidence="2">Uncharacterized protein</fullName>
    </submittedName>
</protein>